<feature type="binding site" evidence="9">
    <location>
        <position position="42"/>
    </location>
    <ligand>
        <name>substrate</name>
    </ligand>
</feature>
<evidence type="ECO:0000313" key="11">
    <source>
        <dbReference type="Proteomes" id="UP000198558"/>
    </source>
</evidence>
<comment type="subunit">
    <text evidence="9">Homodimer.</text>
</comment>
<comment type="pathway">
    <text evidence="9">Cofactor biosynthesis; biotin biosynthesis; biotin from 7,8-diaminononanoate: step 1/2.</text>
</comment>
<comment type="catalytic activity">
    <reaction evidence="9">
        <text>(7R,8S)-7,8-diammoniononanoate + CO2 + ATP = (4R,5S)-dethiobiotin + ADP + phosphate + 3 H(+)</text>
        <dbReference type="Rhea" id="RHEA:15805"/>
        <dbReference type="ChEBI" id="CHEBI:15378"/>
        <dbReference type="ChEBI" id="CHEBI:16526"/>
        <dbReference type="ChEBI" id="CHEBI:30616"/>
        <dbReference type="ChEBI" id="CHEBI:43474"/>
        <dbReference type="ChEBI" id="CHEBI:149469"/>
        <dbReference type="ChEBI" id="CHEBI:149473"/>
        <dbReference type="ChEBI" id="CHEBI:456216"/>
        <dbReference type="EC" id="6.3.3.3"/>
    </reaction>
</comment>
<dbReference type="EMBL" id="FOIN01000006">
    <property type="protein sequence ID" value="SET32998.1"/>
    <property type="molecule type" value="Genomic_DNA"/>
</dbReference>
<dbReference type="CDD" id="cd03109">
    <property type="entry name" value="DTBS"/>
    <property type="match status" value="1"/>
</dbReference>
<comment type="catalytic activity">
    <reaction evidence="8">
        <text>(7R,8S)-8-amino-7-(carboxyamino)nonanoate + ATP = (4R,5S)-dethiobiotin + ADP + phosphate + H(+)</text>
        <dbReference type="Rhea" id="RHEA:63684"/>
        <dbReference type="ChEBI" id="CHEBI:15378"/>
        <dbReference type="ChEBI" id="CHEBI:30616"/>
        <dbReference type="ChEBI" id="CHEBI:43474"/>
        <dbReference type="ChEBI" id="CHEBI:149470"/>
        <dbReference type="ChEBI" id="CHEBI:149473"/>
        <dbReference type="ChEBI" id="CHEBI:456216"/>
    </reaction>
</comment>
<organism evidence="10 11">
    <name type="scientific">Thomasclavelia cocleata</name>
    <dbReference type="NCBI Taxonomy" id="69824"/>
    <lineage>
        <taxon>Bacteria</taxon>
        <taxon>Bacillati</taxon>
        <taxon>Bacillota</taxon>
        <taxon>Erysipelotrichia</taxon>
        <taxon>Erysipelotrichales</taxon>
        <taxon>Coprobacillaceae</taxon>
        <taxon>Thomasclavelia</taxon>
    </lineage>
</organism>
<evidence type="ECO:0000313" key="10">
    <source>
        <dbReference type="EMBL" id="SET32998.1"/>
    </source>
</evidence>
<gene>
    <name evidence="9" type="primary">bioD</name>
    <name evidence="10" type="ORF">SAMN04489758_10692</name>
</gene>
<feature type="binding site" evidence="9">
    <location>
        <position position="17"/>
    </location>
    <ligand>
        <name>Mg(2+)</name>
        <dbReference type="ChEBI" id="CHEBI:18420"/>
    </ligand>
</feature>
<comment type="cofactor">
    <cofactor evidence="9">
        <name>Mg(2+)</name>
        <dbReference type="ChEBI" id="CHEBI:18420"/>
    </cofactor>
</comment>
<comment type="subcellular location">
    <subcellularLocation>
        <location evidence="9">Cytoplasm</location>
    </subcellularLocation>
</comment>
<dbReference type="GO" id="GO:0004141">
    <property type="term" value="F:dethiobiotin synthase activity"/>
    <property type="evidence" value="ECO:0007669"/>
    <property type="project" value="UniProtKB-UniRule"/>
</dbReference>
<dbReference type="Proteomes" id="UP000198558">
    <property type="component" value="Unassembled WGS sequence"/>
</dbReference>
<dbReference type="SUPFAM" id="SSF52540">
    <property type="entry name" value="P-loop containing nucleoside triphosphate hydrolases"/>
    <property type="match status" value="1"/>
</dbReference>
<feature type="binding site" evidence="9">
    <location>
        <position position="115"/>
    </location>
    <ligand>
        <name>Mg(2+)</name>
        <dbReference type="ChEBI" id="CHEBI:18420"/>
    </ligand>
</feature>
<feature type="binding site" evidence="9">
    <location>
        <position position="57"/>
    </location>
    <ligand>
        <name>ATP</name>
        <dbReference type="ChEBI" id="CHEBI:30616"/>
    </ligand>
</feature>
<evidence type="ECO:0000256" key="7">
    <source>
        <dbReference type="ARBA" id="ARBA00022842"/>
    </source>
</evidence>
<dbReference type="UniPathway" id="UPA00078">
    <property type="reaction ID" value="UER00161"/>
</dbReference>
<proteinExistence type="inferred from homology"/>
<dbReference type="NCBIfam" id="TIGR00347">
    <property type="entry name" value="bioD"/>
    <property type="match status" value="1"/>
</dbReference>
<dbReference type="GO" id="GO:0000287">
    <property type="term" value="F:magnesium ion binding"/>
    <property type="evidence" value="ECO:0007669"/>
    <property type="project" value="UniProtKB-UniRule"/>
</dbReference>
<reference evidence="11" key="1">
    <citation type="submission" date="2016-10" db="EMBL/GenBank/DDBJ databases">
        <authorList>
            <person name="Varghese N."/>
            <person name="Submissions S."/>
        </authorList>
    </citation>
    <scope>NUCLEOTIDE SEQUENCE [LARGE SCALE GENOMIC DNA]</scope>
    <source>
        <strain evidence="11">DSM 1551</strain>
    </source>
</reference>
<comment type="similarity">
    <text evidence="9">Belongs to the dethiobiotin synthetase family.</text>
</comment>
<keyword evidence="6 9" id="KW-0067">ATP-binding</keyword>
<dbReference type="GO" id="GO:0005524">
    <property type="term" value="F:ATP binding"/>
    <property type="evidence" value="ECO:0007669"/>
    <property type="project" value="UniProtKB-UniRule"/>
</dbReference>
<feature type="binding site" evidence="9">
    <location>
        <begin position="13"/>
        <end position="18"/>
    </location>
    <ligand>
        <name>ATP</name>
        <dbReference type="ChEBI" id="CHEBI:30616"/>
    </ligand>
</feature>
<evidence type="ECO:0000256" key="2">
    <source>
        <dbReference type="ARBA" id="ARBA00022598"/>
    </source>
</evidence>
<dbReference type="GeneID" id="78287927"/>
<dbReference type="RefSeq" id="WP_092352930.1">
    <property type="nucleotide sequence ID" value="NZ_CAJTPY010000072.1"/>
</dbReference>
<feature type="binding site" evidence="9">
    <location>
        <position position="57"/>
    </location>
    <ligand>
        <name>Mg(2+)</name>
        <dbReference type="ChEBI" id="CHEBI:18420"/>
    </ligand>
</feature>
<dbReference type="OrthoDB" id="9802097at2"/>
<keyword evidence="11" id="KW-1185">Reference proteome</keyword>
<evidence type="ECO:0000256" key="6">
    <source>
        <dbReference type="ARBA" id="ARBA00022840"/>
    </source>
</evidence>
<dbReference type="InterPro" id="IPR027417">
    <property type="entry name" value="P-loop_NTPase"/>
</dbReference>
<name>A0A1I0DLE6_9FIRM</name>
<dbReference type="InterPro" id="IPR004472">
    <property type="entry name" value="DTB_synth_BioD"/>
</dbReference>
<protein>
    <recommendedName>
        <fullName evidence="9">ATP-dependent dethiobiotin synthetase BioD</fullName>
        <ecNumber evidence="9">6.3.3.3</ecNumber>
    </recommendedName>
    <alternativeName>
        <fullName evidence="9">DTB synthetase</fullName>
        <shortName evidence="9">DTBS</shortName>
    </alternativeName>
    <alternativeName>
        <fullName evidence="9">Dethiobiotin synthase</fullName>
    </alternativeName>
</protein>
<feature type="active site" evidence="9">
    <location>
        <position position="38"/>
    </location>
</feature>
<evidence type="ECO:0000256" key="8">
    <source>
        <dbReference type="ARBA" id="ARBA00047386"/>
    </source>
</evidence>
<dbReference type="HAMAP" id="MF_00336">
    <property type="entry name" value="BioD"/>
    <property type="match status" value="1"/>
</dbReference>
<keyword evidence="2 9" id="KW-0436">Ligase</keyword>
<keyword evidence="4 9" id="KW-0547">Nucleotide-binding</keyword>
<comment type="caution">
    <text evidence="9">Lacks conserved residue(s) required for the propagation of feature annotation.</text>
</comment>
<evidence type="ECO:0000256" key="1">
    <source>
        <dbReference type="ARBA" id="ARBA00022490"/>
    </source>
</evidence>
<keyword evidence="3 9" id="KW-0479">Metal-binding</keyword>
<dbReference type="GO" id="GO:0005829">
    <property type="term" value="C:cytosol"/>
    <property type="evidence" value="ECO:0007669"/>
    <property type="project" value="TreeGrafter"/>
</dbReference>
<dbReference type="PANTHER" id="PTHR43210:SF2">
    <property type="entry name" value="ATP-DEPENDENT DETHIOBIOTIN SYNTHETASE BIOD 2"/>
    <property type="match status" value="1"/>
</dbReference>
<dbReference type="Gene3D" id="3.40.50.300">
    <property type="entry name" value="P-loop containing nucleotide triphosphate hydrolases"/>
    <property type="match status" value="1"/>
</dbReference>
<dbReference type="PIRSF" id="PIRSF006755">
    <property type="entry name" value="DTB_synth"/>
    <property type="match status" value="1"/>
</dbReference>
<dbReference type="EC" id="6.3.3.3" evidence="9"/>
<dbReference type="PANTHER" id="PTHR43210">
    <property type="entry name" value="DETHIOBIOTIN SYNTHETASE"/>
    <property type="match status" value="1"/>
</dbReference>
<keyword evidence="1 9" id="KW-0963">Cytoplasm</keyword>
<evidence type="ECO:0000256" key="9">
    <source>
        <dbReference type="HAMAP-Rule" id="MF_00336"/>
    </source>
</evidence>
<evidence type="ECO:0000256" key="4">
    <source>
        <dbReference type="ARBA" id="ARBA00022741"/>
    </source>
</evidence>
<evidence type="ECO:0000256" key="5">
    <source>
        <dbReference type="ARBA" id="ARBA00022756"/>
    </source>
</evidence>
<evidence type="ECO:0000256" key="3">
    <source>
        <dbReference type="ARBA" id="ARBA00022723"/>
    </source>
</evidence>
<keyword evidence="5 9" id="KW-0093">Biotin biosynthesis</keyword>
<feature type="binding site" evidence="9">
    <location>
        <begin position="115"/>
        <end position="118"/>
    </location>
    <ligand>
        <name>ATP</name>
        <dbReference type="ChEBI" id="CHEBI:30616"/>
    </ligand>
</feature>
<sequence>MIKGLFITGTDTDIGKTYVTSRIIKELKQHGYKVGYYKAALSGVEKGTEKMILSDQDFVCQFADLDEINSKVSFVYEDAYAPHLAAKKSNCLVDLNVIKKDLDDMVMHHDIVIIEGSGGIICPLRDDENMIMLSDVMNLAKFPLIIVTSSGLGSINSAVLTALYAKSLGLEVLGFIMNYFEEDSILHWDNQRMIEKLSGYRVLGYLGKNSDKIKKIS</sequence>
<keyword evidence="7 9" id="KW-0460">Magnesium</keyword>
<dbReference type="Pfam" id="PF13500">
    <property type="entry name" value="AAA_26"/>
    <property type="match status" value="1"/>
</dbReference>
<dbReference type="AlphaFoldDB" id="A0A1I0DLE6"/>
<dbReference type="GO" id="GO:0009102">
    <property type="term" value="P:biotin biosynthetic process"/>
    <property type="evidence" value="ECO:0007669"/>
    <property type="project" value="UniProtKB-UniRule"/>
</dbReference>
<accession>A0A1I0DLE6</accession>
<comment type="function">
    <text evidence="9">Catalyzes a mechanistically unusual reaction, the ATP-dependent insertion of CO2 between the N7 and N8 nitrogen atoms of 7,8-diaminopelargonic acid (DAPA, also called 7,8-diammoniononanoate) to form a ureido ring.</text>
</comment>